<keyword evidence="9" id="KW-0472">Membrane</keyword>
<evidence type="ECO:0000256" key="7">
    <source>
        <dbReference type="ARBA" id="ARBA00023027"/>
    </source>
</evidence>
<dbReference type="AlphaFoldDB" id="A0A934N2S2"/>
<keyword evidence="6" id="KW-1133">Transmembrane helix</keyword>
<evidence type="ECO:0000256" key="5">
    <source>
        <dbReference type="ARBA" id="ARBA00022968"/>
    </source>
</evidence>
<dbReference type="CDD" id="cd05230">
    <property type="entry name" value="UGD_SDR_e"/>
    <property type="match status" value="1"/>
</dbReference>
<evidence type="ECO:0000256" key="6">
    <source>
        <dbReference type="ARBA" id="ARBA00022989"/>
    </source>
</evidence>
<dbReference type="Pfam" id="PF01370">
    <property type="entry name" value="Epimerase"/>
    <property type="match status" value="1"/>
</dbReference>
<dbReference type="EMBL" id="JAEKNR010000105">
    <property type="protein sequence ID" value="MBJ7598355.1"/>
    <property type="molecule type" value="Genomic_DNA"/>
</dbReference>
<protein>
    <submittedName>
        <fullName evidence="14">SDR family oxidoreductase</fullName>
    </submittedName>
</protein>
<feature type="domain" description="NAD-dependent epimerase/dehydratase" evidence="13">
    <location>
        <begin position="9"/>
        <end position="243"/>
    </location>
</feature>
<proteinExistence type="predicted"/>
<dbReference type="InterPro" id="IPR036291">
    <property type="entry name" value="NAD(P)-bd_dom_sf"/>
</dbReference>
<keyword evidence="15" id="KW-1185">Reference proteome</keyword>
<evidence type="ECO:0000256" key="10">
    <source>
        <dbReference type="ARBA" id="ARBA00023180"/>
    </source>
</evidence>
<sequence length="314" mass="34286">MAVSSARAVVSGAAGFVGSHLCDRLLDRGHRVVGIDNFVTGAAENLAHLEGHPCFELIRQDISAPVRVEGPVDYVLHFASPASPVDFPAIPIEILEVGTLGTRNMLELALAKGARFLLASTSEVYGDPLVHPQPESYLGNVSPTGPRGCYDEAKRCAEAFTMAYHRARGVETRIMRIFNTYGPRMRLDDGRVIPNYFCQALRGEPLTVYGDGSQTRSLCYVDDLVAGALAVLEGPDPMPFNVGSQDEVTMLQLARVVKEVTGSSSEIEFRPLPQDDPRQRRPDTTRASEVLRWAPAISLEDGLARTLEYFRSAL</sequence>
<dbReference type="Gene3D" id="3.40.50.720">
    <property type="entry name" value="NAD(P)-binding Rossmann-like Domain"/>
    <property type="match status" value="1"/>
</dbReference>
<evidence type="ECO:0000256" key="1">
    <source>
        <dbReference type="ARBA" id="ARBA00001911"/>
    </source>
</evidence>
<evidence type="ECO:0000313" key="15">
    <source>
        <dbReference type="Proteomes" id="UP000612893"/>
    </source>
</evidence>
<evidence type="ECO:0000256" key="4">
    <source>
        <dbReference type="ARBA" id="ARBA00022793"/>
    </source>
</evidence>
<dbReference type="GO" id="GO:0016831">
    <property type="term" value="F:carboxy-lyase activity"/>
    <property type="evidence" value="ECO:0007669"/>
    <property type="project" value="UniProtKB-KW"/>
</dbReference>
<evidence type="ECO:0000313" key="14">
    <source>
        <dbReference type="EMBL" id="MBJ7598355.1"/>
    </source>
</evidence>
<evidence type="ECO:0000256" key="3">
    <source>
        <dbReference type="ARBA" id="ARBA00022692"/>
    </source>
</evidence>
<dbReference type="InterPro" id="IPR044516">
    <property type="entry name" value="UXS-like"/>
</dbReference>
<keyword evidence="4" id="KW-0210">Decarboxylase</keyword>
<keyword evidence="3" id="KW-0812">Transmembrane</keyword>
<dbReference type="SUPFAM" id="SSF51735">
    <property type="entry name" value="NAD(P)-binding Rossmann-fold domains"/>
    <property type="match status" value="1"/>
</dbReference>
<keyword evidence="8" id="KW-0333">Golgi apparatus</keyword>
<dbReference type="RefSeq" id="WP_338201284.1">
    <property type="nucleotide sequence ID" value="NZ_JAEKNR010000105.1"/>
</dbReference>
<keyword evidence="11" id="KW-0456">Lyase</keyword>
<evidence type="ECO:0000256" key="9">
    <source>
        <dbReference type="ARBA" id="ARBA00023136"/>
    </source>
</evidence>
<evidence type="ECO:0000256" key="11">
    <source>
        <dbReference type="ARBA" id="ARBA00023239"/>
    </source>
</evidence>
<keyword evidence="10" id="KW-0325">Glycoprotein</keyword>
<dbReference type="FunFam" id="3.40.50.720:FF:000065">
    <property type="entry name" value="UDP-glucuronic acid decarboxylase 1"/>
    <property type="match status" value="1"/>
</dbReference>
<organism evidence="14 15">
    <name type="scientific">Candidatus Nephthysia bennettiae</name>
    <dbReference type="NCBI Taxonomy" id="3127016"/>
    <lineage>
        <taxon>Bacteria</taxon>
        <taxon>Bacillati</taxon>
        <taxon>Candidatus Dormiibacterota</taxon>
        <taxon>Candidatus Dormibacteria</taxon>
        <taxon>Candidatus Dormibacterales</taxon>
        <taxon>Candidatus Dormibacteraceae</taxon>
        <taxon>Candidatus Nephthysia</taxon>
    </lineage>
</organism>
<comment type="caution">
    <text evidence="14">The sequence shown here is derived from an EMBL/GenBank/DDBJ whole genome shotgun (WGS) entry which is preliminary data.</text>
</comment>
<name>A0A934N2S2_9BACT</name>
<dbReference type="InterPro" id="IPR001509">
    <property type="entry name" value="Epimerase_deHydtase"/>
</dbReference>
<comment type="subcellular location">
    <subcellularLocation>
        <location evidence="2">Golgi apparatus membrane</location>
        <topology evidence="2">Single-pass type II membrane protein</topology>
    </subcellularLocation>
    <subcellularLocation>
        <location evidence="12">Golgi apparatus</location>
        <location evidence="12">Golgi stack membrane</location>
    </subcellularLocation>
</comment>
<evidence type="ECO:0000256" key="8">
    <source>
        <dbReference type="ARBA" id="ARBA00023034"/>
    </source>
</evidence>
<gene>
    <name evidence="14" type="ORF">JF922_09760</name>
</gene>
<evidence type="ECO:0000256" key="2">
    <source>
        <dbReference type="ARBA" id="ARBA00004323"/>
    </source>
</evidence>
<keyword evidence="5" id="KW-0735">Signal-anchor</keyword>
<keyword evidence="7" id="KW-0520">NAD</keyword>
<dbReference type="PANTHER" id="PTHR43078">
    <property type="entry name" value="UDP-GLUCURONIC ACID DECARBOXYLASE-RELATED"/>
    <property type="match status" value="1"/>
</dbReference>
<dbReference type="PANTHER" id="PTHR43078:SF6">
    <property type="entry name" value="UDP-GLUCURONIC ACID DECARBOXYLASE 1"/>
    <property type="match status" value="1"/>
</dbReference>
<evidence type="ECO:0000256" key="12">
    <source>
        <dbReference type="ARBA" id="ARBA00037859"/>
    </source>
</evidence>
<evidence type="ECO:0000259" key="13">
    <source>
        <dbReference type="Pfam" id="PF01370"/>
    </source>
</evidence>
<comment type="cofactor">
    <cofactor evidence="1">
        <name>NAD(+)</name>
        <dbReference type="ChEBI" id="CHEBI:57540"/>
    </cofactor>
</comment>
<reference evidence="14" key="1">
    <citation type="submission" date="2020-10" db="EMBL/GenBank/DDBJ databases">
        <title>Ca. Dormibacterota MAGs.</title>
        <authorList>
            <person name="Montgomery K."/>
        </authorList>
    </citation>
    <scope>NUCLEOTIDE SEQUENCE [LARGE SCALE GENOMIC DNA]</scope>
    <source>
        <strain evidence="14">SC8812_S17_10</strain>
    </source>
</reference>
<accession>A0A934N2S2</accession>
<dbReference type="Proteomes" id="UP000612893">
    <property type="component" value="Unassembled WGS sequence"/>
</dbReference>